<reference evidence="1" key="1">
    <citation type="submission" date="2014-11" db="EMBL/GenBank/DDBJ databases">
        <authorList>
            <person name="Amaro Gonzalez C."/>
        </authorList>
    </citation>
    <scope>NUCLEOTIDE SEQUENCE</scope>
</reference>
<dbReference type="AlphaFoldDB" id="A0A0E9VR76"/>
<proteinExistence type="predicted"/>
<sequence>MWSKKVDGILHNAITHIAVVPRPSPPEEWSW</sequence>
<protein>
    <submittedName>
        <fullName evidence="1">Uncharacterized protein</fullName>
    </submittedName>
</protein>
<accession>A0A0E9VR76</accession>
<name>A0A0E9VR76_ANGAN</name>
<organism evidence="1">
    <name type="scientific">Anguilla anguilla</name>
    <name type="common">European freshwater eel</name>
    <name type="synonym">Muraena anguilla</name>
    <dbReference type="NCBI Taxonomy" id="7936"/>
    <lineage>
        <taxon>Eukaryota</taxon>
        <taxon>Metazoa</taxon>
        <taxon>Chordata</taxon>
        <taxon>Craniata</taxon>
        <taxon>Vertebrata</taxon>
        <taxon>Euteleostomi</taxon>
        <taxon>Actinopterygii</taxon>
        <taxon>Neopterygii</taxon>
        <taxon>Teleostei</taxon>
        <taxon>Anguilliformes</taxon>
        <taxon>Anguillidae</taxon>
        <taxon>Anguilla</taxon>
    </lineage>
</organism>
<evidence type="ECO:0000313" key="1">
    <source>
        <dbReference type="EMBL" id="JAH80581.1"/>
    </source>
</evidence>
<reference evidence="1" key="2">
    <citation type="journal article" date="2015" name="Fish Shellfish Immunol.">
        <title>Early steps in the European eel (Anguilla anguilla)-Vibrio vulnificus interaction in the gills: Role of the RtxA13 toxin.</title>
        <authorList>
            <person name="Callol A."/>
            <person name="Pajuelo D."/>
            <person name="Ebbesson L."/>
            <person name="Teles M."/>
            <person name="MacKenzie S."/>
            <person name="Amaro C."/>
        </authorList>
    </citation>
    <scope>NUCLEOTIDE SEQUENCE</scope>
</reference>
<dbReference type="EMBL" id="GBXM01027996">
    <property type="protein sequence ID" value="JAH80581.1"/>
    <property type="molecule type" value="Transcribed_RNA"/>
</dbReference>